<evidence type="ECO:0000313" key="3">
    <source>
        <dbReference type="Proteomes" id="UP001231189"/>
    </source>
</evidence>
<feature type="compositionally biased region" description="Low complexity" evidence="1">
    <location>
        <begin position="52"/>
        <end position="81"/>
    </location>
</feature>
<dbReference type="PANTHER" id="PTHR31635:SF196">
    <property type="entry name" value="REVERSE TRANSCRIPTASE DOMAIN-CONTAINING PROTEIN-RELATED"/>
    <property type="match status" value="1"/>
</dbReference>
<evidence type="ECO:0000256" key="1">
    <source>
        <dbReference type="SAM" id="MobiDB-lite"/>
    </source>
</evidence>
<reference evidence="2" key="1">
    <citation type="submission" date="2023-07" db="EMBL/GenBank/DDBJ databases">
        <title>A chromosome-level genome assembly of Lolium multiflorum.</title>
        <authorList>
            <person name="Chen Y."/>
            <person name="Copetti D."/>
            <person name="Kolliker R."/>
            <person name="Studer B."/>
        </authorList>
    </citation>
    <scope>NUCLEOTIDE SEQUENCE</scope>
    <source>
        <strain evidence="2">02402/16</strain>
        <tissue evidence="2">Leaf</tissue>
    </source>
</reference>
<feature type="region of interest" description="Disordered" evidence="1">
    <location>
        <begin position="47"/>
        <end position="81"/>
    </location>
</feature>
<feature type="region of interest" description="Disordered" evidence="1">
    <location>
        <begin position="144"/>
        <end position="168"/>
    </location>
</feature>
<evidence type="ECO:0000313" key="2">
    <source>
        <dbReference type="EMBL" id="KAK1684195.1"/>
    </source>
</evidence>
<proteinExistence type="predicted"/>
<feature type="compositionally biased region" description="Low complexity" evidence="1">
    <location>
        <begin position="156"/>
        <end position="168"/>
    </location>
</feature>
<evidence type="ECO:0008006" key="4">
    <source>
        <dbReference type="Google" id="ProtNLM"/>
    </source>
</evidence>
<dbReference type="Proteomes" id="UP001231189">
    <property type="component" value="Unassembled WGS sequence"/>
</dbReference>
<protein>
    <recommendedName>
        <fullName evidence="4">Reverse transcriptase domain-containing protein</fullName>
    </recommendedName>
</protein>
<gene>
    <name evidence="2" type="ORF">QYE76_045043</name>
</gene>
<comment type="caution">
    <text evidence="2">The sequence shown here is derived from an EMBL/GenBank/DDBJ whole genome shotgun (WGS) entry which is preliminary data.</text>
</comment>
<dbReference type="EMBL" id="JAUUTY010000002">
    <property type="protein sequence ID" value="KAK1684195.1"/>
    <property type="molecule type" value="Genomic_DNA"/>
</dbReference>
<keyword evidence="3" id="KW-1185">Reference proteome</keyword>
<dbReference type="PANTHER" id="PTHR31635">
    <property type="entry name" value="REVERSE TRANSCRIPTASE DOMAIN-CONTAINING PROTEIN-RELATED"/>
    <property type="match status" value="1"/>
</dbReference>
<dbReference type="AlphaFoldDB" id="A0AAD8WXA9"/>
<name>A0AAD8WXA9_LOLMU</name>
<organism evidence="2 3">
    <name type="scientific">Lolium multiflorum</name>
    <name type="common">Italian ryegrass</name>
    <name type="synonym">Lolium perenne subsp. multiflorum</name>
    <dbReference type="NCBI Taxonomy" id="4521"/>
    <lineage>
        <taxon>Eukaryota</taxon>
        <taxon>Viridiplantae</taxon>
        <taxon>Streptophyta</taxon>
        <taxon>Embryophyta</taxon>
        <taxon>Tracheophyta</taxon>
        <taxon>Spermatophyta</taxon>
        <taxon>Magnoliopsida</taxon>
        <taxon>Liliopsida</taxon>
        <taxon>Poales</taxon>
        <taxon>Poaceae</taxon>
        <taxon>BOP clade</taxon>
        <taxon>Pooideae</taxon>
        <taxon>Poodae</taxon>
        <taxon>Poeae</taxon>
        <taxon>Poeae Chloroplast Group 2 (Poeae type)</taxon>
        <taxon>Loliodinae</taxon>
        <taxon>Loliinae</taxon>
        <taxon>Lolium</taxon>
    </lineage>
</organism>
<accession>A0AAD8WXA9</accession>
<sequence>MEEAEAILRGAMVASITGTRPAVSADQVARALHASFNLQAGDFTVHLHPQKSSSSSSPPRSSRTGSPATTSSGTRASRSPSVLGASLHMPTAAAHSRTHSPTTIRRRAILEVVEIIPALSPSEPPTIRTLMYPISITVVPADAAAPRPHADDESPGGKTTATTPTTLGKPQNVALAVAAASGVALTRTPRTPLAAQTAWLWTCQPGPWLGFGRALTALAGAEPGFEDKMAISRELISHFDKAQEDRILTVHEEQFRKQLKGDANTSFYHHQCTYRRQKNRIFSIATDTQVLTAHADMAEAACAYFDALLDTAVDQELTLDLSTLIELQDLHHLDEPFGANEIWNAVKRLPARKAPGPNGFTAEFLLACWPTVKRDFVDVFQQLFEMHSQGFSKLNQALLTQLPKRADASHMSDYRPISLIHLVAKIFAKVLSLRLPPRLDNLASNNQNTFIAGRSLHDNFVLIPLVASHTSIIGKHPHSPERLFKRAAGLGIMQRLYPQKLIPPISLYADDVALFCHPSAGDTAAVRQILSLFGRSSGLRVNFTKNSATPLRCSPEDTALITEQMGCPLANLPITYLGIPLTIR</sequence>